<dbReference type="SUPFAM" id="SSF52540">
    <property type="entry name" value="P-loop containing nucleoside triphosphate hydrolases"/>
    <property type="match status" value="1"/>
</dbReference>
<keyword evidence="1" id="KW-0813">Transport</keyword>
<dbReference type="OrthoDB" id="9802264at2"/>
<accession>A0A3S0Y6N3</accession>
<dbReference type="EMBL" id="RZHG01000015">
    <property type="protein sequence ID" value="RUR31487.1"/>
    <property type="molecule type" value="Genomic_DNA"/>
</dbReference>
<evidence type="ECO:0000313" key="5">
    <source>
        <dbReference type="EMBL" id="RUR31487.1"/>
    </source>
</evidence>
<dbReference type="Pfam" id="PF00005">
    <property type="entry name" value="ABC_tran"/>
    <property type="match status" value="1"/>
</dbReference>
<dbReference type="PANTHER" id="PTHR42781:SF4">
    <property type="entry name" value="SPERMIDINE_PUTRESCINE IMPORT ATP-BINDING PROTEIN POTA"/>
    <property type="match status" value="1"/>
</dbReference>
<keyword evidence="3 5" id="KW-0067">ATP-binding</keyword>
<proteinExistence type="predicted"/>
<dbReference type="Proteomes" id="UP000287336">
    <property type="component" value="Unassembled WGS sequence"/>
</dbReference>
<evidence type="ECO:0000256" key="1">
    <source>
        <dbReference type="ARBA" id="ARBA00022448"/>
    </source>
</evidence>
<dbReference type="InterPro" id="IPR003439">
    <property type="entry name" value="ABC_transporter-like_ATP-bd"/>
</dbReference>
<comment type="caution">
    <text evidence="5">The sequence shown here is derived from an EMBL/GenBank/DDBJ whole genome shotgun (WGS) entry which is preliminary data.</text>
</comment>
<dbReference type="GO" id="GO:0016887">
    <property type="term" value="F:ATP hydrolysis activity"/>
    <property type="evidence" value="ECO:0007669"/>
    <property type="project" value="InterPro"/>
</dbReference>
<dbReference type="SMART" id="SM00382">
    <property type="entry name" value="AAA"/>
    <property type="match status" value="1"/>
</dbReference>
<evidence type="ECO:0000259" key="4">
    <source>
        <dbReference type="PROSITE" id="PS50893"/>
    </source>
</evidence>
<evidence type="ECO:0000256" key="3">
    <source>
        <dbReference type="ARBA" id="ARBA00022840"/>
    </source>
</evidence>
<protein>
    <submittedName>
        <fullName evidence="5">ATP-binding cassette domain-containing protein</fullName>
    </submittedName>
</protein>
<evidence type="ECO:0000256" key="2">
    <source>
        <dbReference type="ARBA" id="ARBA00022741"/>
    </source>
</evidence>
<dbReference type="PROSITE" id="PS50893">
    <property type="entry name" value="ABC_TRANSPORTER_2"/>
    <property type="match status" value="1"/>
</dbReference>
<name>A0A3S0Y6N3_9GAMM</name>
<reference evidence="5 6" key="1">
    <citation type="submission" date="2018-12" db="EMBL/GenBank/DDBJ databases">
        <title>three novel Halomonas strain isolated from plants.</title>
        <authorList>
            <person name="Sun C."/>
        </authorList>
    </citation>
    <scope>NUCLEOTIDE SEQUENCE [LARGE SCALE GENOMIC DNA]</scope>
    <source>
        <strain evidence="5 6">DSM 19434</strain>
    </source>
</reference>
<dbReference type="RefSeq" id="WP_126946224.1">
    <property type="nucleotide sequence ID" value="NZ_RZHG01000015.1"/>
</dbReference>
<dbReference type="PANTHER" id="PTHR42781">
    <property type="entry name" value="SPERMIDINE/PUTRESCINE IMPORT ATP-BINDING PROTEIN POTA"/>
    <property type="match status" value="1"/>
</dbReference>
<dbReference type="InterPro" id="IPR050093">
    <property type="entry name" value="ABC_SmlMolc_Importer"/>
</dbReference>
<dbReference type="Gene3D" id="3.40.50.300">
    <property type="entry name" value="P-loop containing nucleotide triphosphate hydrolases"/>
    <property type="match status" value="1"/>
</dbReference>
<sequence length="211" mass="22658">MTPNLQTLHIKQLKLTLAGDTLLAMHRDIAPGEVLTVMGPSGSGKSTLLAYLAGFLSPAFQAQGELYLGDKRLDTLPAEHRGIGLLFQDPMLFPHLSVGGNLHFGLPRRARDKNAQVAKALEQIGLAGFETRDPATLSGGQQSRVALMRLLLSRPRAVLLDEPFSKLDTALRQEMRALVFGQLREAGLPTLLVTHDEADAAAAGGPIVVLE</sequence>
<dbReference type="InterPro" id="IPR027417">
    <property type="entry name" value="P-loop_NTPase"/>
</dbReference>
<keyword evidence="2" id="KW-0547">Nucleotide-binding</keyword>
<gene>
    <name evidence="5" type="ORF">ELY33_07460</name>
</gene>
<keyword evidence="6" id="KW-1185">Reference proteome</keyword>
<organism evidence="5 6">
    <name type="scientific">Vreelandella andesensis</name>
    <dbReference type="NCBI Taxonomy" id="447567"/>
    <lineage>
        <taxon>Bacteria</taxon>
        <taxon>Pseudomonadati</taxon>
        <taxon>Pseudomonadota</taxon>
        <taxon>Gammaproteobacteria</taxon>
        <taxon>Oceanospirillales</taxon>
        <taxon>Halomonadaceae</taxon>
        <taxon>Vreelandella</taxon>
    </lineage>
</organism>
<dbReference type="AlphaFoldDB" id="A0A3S0Y6N3"/>
<evidence type="ECO:0000313" key="6">
    <source>
        <dbReference type="Proteomes" id="UP000287336"/>
    </source>
</evidence>
<feature type="domain" description="ABC transporter" evidence="4">
    <location>
        <begin position="5"/>
        <end position="211"/>
    </location>
</feature>
<dbReference type="GO" id="GO:0005524">
    <property type="term" value="F:ATP binding"/>
    <property type="evidence" value="ECO:0007669"/>
    <property type="project" value="UniProtKB-KW"/>
</dbReference>
<dbReference type="InterPro" id="IPR003593">
    <property type="entry name" value="AAA+_ATPase"/>
</dbReference>